<evidence type="ECO:0008006" key="11">
    <source>
        <dbReference type="Google" id="ProtNLM"/>
    </source>
</evidence>
<dbReference type="PRINTS" id="PR00385">
    <property type="entry name" value="P450"/>
</dbReference>
<comment type="cofactor">
    <cofactor evidence="7">
        <name>heme</name>
        <dbReference type="ChEBI" id="CHEBI:30413"/>
    </cofactor>
</comment>
<evidence type="ECO:0000256" key="2">
    <source>
        <dbReference type="ARBA" id="ARBA00022617"/>
    </source>
</evidence>
<dbReference type="Pfam" id="PF00067">
    <property type="entry name" value="p450"/>
    <property type="match status" value="1"/>
</dbReference>
<organism evidence="9">
    <name type="scientific">Absidia glauca</name>
    <name type="common">Pin mould</name>
    <dbReference type="NCBI Taxonomy" id="4829"/>
    <lineage>
        <taxon>Eukaryota</taxon>
        <taxon>Fungi</taxon>
        <taxon>Fungi incertae sedis</taxon>
        <taxon>Mucoromycota</taxon>
        <taxon>Mucoromycotina</taxon>
        <taxon>Mucoromycetes</taxon>
        <taxon>Mucorales</taxon>
        <taxon>Cunninghamellaceae</taxon>
        <taxon>Absidia</taxon>
    </lineage>
</organism>
<gene>
    <name evidence="9" type="primary">ABSGL_15001.1 scaffold 15162</name>
</gene>
<dbReference type="GO" id="GO:0004497">
    <property type="term" value="F:monooxygenase activity"/>
    <property type="evidence" value="ECO:0007669"/>
    <property type="project" value="UniProtKB-KW"/>
</dbReference>
<comment type="similarity">
    <text evidence="1 8">Belongs to the cytochrome P450 family.</text>
</comment>
<keyword evidence="10" id="KW-1185">Reference proteome</keyword>
<evidence type="ECO:0000256" key="5">
    <source>
        <dbReference type="ARBA" id="ARBA00023004"/>
    </source>
</evidence>
<dbReference type="Gene3D" id="1.10.630.10">
    <property type="entry name" value="Cytochrome P450"/>
    <property type="match status" value="1"/>
</dbReference>
<dbReference type="AlphaFoldDB" id="A0A168T1R5"/>
<dbReference type="PANTHER" id="PTHR24291:SF50">
    <property type="entry name" value="BIFUNCTIONAL ALBAFLAVENONE MONOOXYGENASE_TERPENE SYNTHASE"/>
    <property type="match status" value="1"/>
</dbReference>
<sequence length="539" mass="61479">MPIVNALQTYSYEEPINFLKDVWLNRLFPAGTSNRKKAALLTLGATIALVCRTVYRLYRVPRSLRHIPAVGYVAMLRSILKREDATTRAMTIFQPAMKKGNGVFLVNFPLEWSIYVAEPLAAKAVLMKSDNFPKSIDFIHALGKENPVVKFFGTDNVALVNGEQWKRQRKVMNPAFHRAMPVQMFGRLLQKGFKNIEEQGHQVAALDFFQRLTLDALGHAVFGFDFGALNDREAVWTVTYESIRLNLRNPLAFAFPSMDWLLKYVIPGRLQMAASVDKLNGLMMDMIKEKRIKLLESQAQDDTPENEKDLLTLMLEAEQRGEGTTNDEELRSNMAVFFLAGHETTANTMSFCLYNLAMDKSVQEKARQEVIKVLGDEPEDVLPRNEELRQIPYLDMILKENLRRFGPASMLNARKTVEDFDMNGTFIPKNTSVIVETNALHHNPEVWKNPEQFDPERFAPGGEHETSHEGMAWLPFSSGSRGCLGMNFSMAEQRVFLAMLLRKYEWDLPKDSIHKNGIQIGNFQNACPDSLKIQFTPRY</sequence>
<dbReference type="InParanoid" id="A0A168T1R5"/>
<dbReference type="InterPro" id="IPR002401">
    <property type="entry name" value="Cyt_P450_E_grp-I"/>
</dbReference>
<dbReference type="InterPro" id="IPR036396">
    <property type="entry name" value="Cyt_P450_sf"/>
</dbReference>
<dbReference type="GO" id="GO:0005506">
    <property type="term" value="F:iron ion binding"/>
    <property type="evidence" value="ECO:0007669"/>
    <property type="project" value="InterPro"/>
</dbReference>
<dbReference type="InterPro" id="IPR017972">
    <property type="entry name" value="Cyt_P450_CS"/>
</dbReference>
<dbReference type="OrthoDB" id="1470350at2759"/>
<evidence type="ECO:0000256" key="4">
    <source>
        <dbReference type="ARBA" id="ARBA00023002"/>
    </source>
</evidence>
<keyword evidence="6 8" id="KW-0503">Monooxygenase</keyword>
<evidence type="ECO:0000256" key="3">
    <source>
        <dbReference type="ARBA" id="ARBA00022723"/>
    </source>
</evidence>
<evidence type="ECO:0000313" key="9">
    <source>
        <dbReference type="EMBL" id="SAM09325.1"/>
    </source>
</evidence>
<dbReference type="OMA" id="GRNFLWY"/>
<feature type="binding site" description="axial binding residue" evidence="7">
    <location>
        <position position="483"/>
    </location>
    <ligand>
        <name>heme</name>
        <dbReference type="ChEBI" id="CHEBI:30413"/>
    </ligand>
    <ligandPart>
        <name>Fe</name>
        <dbReference type="ChEBI" id="CHEBI:18248"/>
    </ligandPart>
</feature>
<dbReference type="Proteomes" id="UP000078561">
    <property type="component" value="Unassembled WGS sequence"/>
</dbReference>
<dbReference type="InterPro" id="IPR050196">
    <property type="entry name" value="Cytochrome_P450_Monoox"/>
</dbReference>
<protein>
    <recommendedName>
        <fullName evidence="11">Cytochrome P450</fullName>
    </recommendedName>
</protein>
<dbReference type="STRING" id="4829.A0A168T1R5"/>
<evidence type="ECO:0000256" key="6">
    <source>
        <dbReference type="ARBA" id="ARBA00023033"/>
    </source>
</evidence>
<evidence type="ECO:0000256" key="7">
    <source>
        <dbReference type="PIRSR" id="PIRSR602401-1"/>
    </source>
</evidence>
<keyword evidence="3 7" id="KW-0479">Metal-binding</keyword>
<keyword evidence="4 8" id="KW-0560">Oxidoreductase</keyword>
<dbReference type="SUPFAM" id="SSF48264">
    <property type="entry name" value="Cytochrome P450"/>
    <property type="match status" value="1"/>
</dbReference>
<dbReference type="PANTHER" id="PTHR24291">
    <property type="entry name" value="CYTOCHROME P450 FAMILY 4"/>
    <property type="match status" value="1"/>
</dbReference>
<dbReference type="PROSITE" id="PS00086">
    <property type="entry name" value="CYTOCHROME_P450"/>
    <property type="match status" value="1"/>
</dbReference>
<dbReference type="GO" id="GO:0020037">
    <property type="term" value="F:heme binding"/>
    <property type="evidence" value="ECO:0007669"/>
    <property type="project" value="InterPro"/>
</dbReference>
<name>A0A168T1R5_ABSGL</name>
<evidence type="ECO:0000313" key="10">
    <source>
        <dbReference type="Proteomes" id="UP000078561"/>
    </source>
</evidence>
<evidence type="ECO:0000256" key="1">
    <source>
        <dbReference type="ARBA" id="ARBA00010617"/>
    </source>
</evidence>
<keyword evidence="2 7" id="KW-0349">Heme</keyword>
<keyword evidence="5 7" id="KW-0408">Iron</keyword>
<proteinExistence type="inferred from homology"/>
<dbReference type="InterPro" id="IPR001128">
    <property type="entry name" value="Cyt_P450"/>
</dbReference>
<accession>A0A168T1R5</accession>
<dbReference type="EMBL" id="LT555008">
    <property type="protein sequence ID" value="SAM09325.1"/>
    <property type="molecule type" value="Genomic_DNA"/>
</dbReference>
<evidence type="ECO:0000256" key="8">
    <source>
        <dbReference type="RuleBase" id="RU000461"/>
    </source>
</evidence>
<reference evidence="9" key="1">
    <citation type="submission" date="2016-04" db="EMBL/GenBank/DDBJ databases">
        <authorList>
            <person name="Evans L.H."/>
            <person name="Alamgir A."/>
            <person name="Owens N."/>
            <person name="Weber N.D."/>
            <person name="Virtaneva K."/>
            <person name="Barbian K."/>
            <person name="Babar A."/>
            <person name="Rosenke K."/>
        </authorList>
    </citation>
    <scope>NUCLEOTIDE SEQUENCE [LARGE SCALE GENOMIC DNA]</scope>
    <source>
        <strain evidence="9">CBS 101.48</strain>
    </source>
</reference>
<dbReference type="GO" id="GO:0016705">
    <property type="term" value="F:oxidoreductase activity, acting on paired donors, with incorporation or reduction of molecular oxygen"/>
    <property type="evidence" value="ECO:0007669"/>
    <property type="project" value="InterPro"/>
</dbReference>
<dbReference type="PRINTS" id="PR00463">
    <property type="entry name" value="EP450I"/>
</dbReference>